<dbReference type="GO" id="GO:0019789">
    <property type="term" value="F:SUMO transferase activity"/>
    <property type="evidence" value="ECO:0007669"/>
    <property type="project" value="InterPro"/>
</dbReference>
<dbReference type="InterPro" id="IPR013083">
    <property type="entry name" value="Znf_RING/FYVE/PHD"/>
</dbReference>
<sequence>MAKLKFYCSLCGRTLRSGVCNCFTSCGHFICDSCRSFNPGDEISCPVCRASAGTLEIQDDPMRMPSSVRHFFQDPATLIMQGIDVLKFQRAHQNNRETFIKQQLTAAAQIQEENAQLKRQLQEAKASMVEMQREVSSLRQKLSDVLQSSHSRSRSQERLLSAEPSSRQTPATPVRKPFSMQGKLLQSSSHAMPGTPRLNTPILRKENMMPQFSMGTMNLGRMTPAQTPRLSAAKMLPRSTTPDRARRFDLLNSSGGGTPH</sequence>
<dbReference type="GO" id="GO:0016925">
    <property type="term" value="P:protein sumoylation"/>
    <property type="evidence" value="ECO:0007669"/>
    <property type="project" value="TreeGrafter"/>
</dbReference>
<name>A0A8J6E1N3_9EUKA</name>
<dbReference type="PROSITE" id="PS50089">
    <property type="entry name" value="ZF_RING_2"/>
    <property type="match status" value="1"/>
</dbReference>
<dbReference type="EMBL" id="JAHDYR010000005">
    <property type="protein sequence ID" value="KAG9396579.1"/>
    <property type="molecule type" value="Genomic_DNA"/>
</dbReference>
<dbReference type="InterPro" id="IPR042123">
    <property type="entry name" value="Zip3/RNF212-like"/>
</dbReference>
<dbReference type="GO" id="GO:0007131">
    <property type="term" value="P:reciprocal meiotic recombination"/>
    <property type="evidence" value="ECO:0007669"/>
    <property type="project" value="InterPro"/>
</dbReference>
<proteinExistence type="predicted"/>
<evidence type="ECO:0000256" key="2">
    <source>
        <dbReference type="PROSITE-ProRule" id="PRU00175"/>
    </source>
</evidence>
<dbReference type="SUPFAM" id="SSF57850">
    <property type="entry name" value="RING/U-box"/>
    <property type="match status" value="1"/>
</dbReference>
<dbReference type="GO" id="GO:0008270">
    <property type="term" value="F:zinc ion binding"/>
    <property type="evidence" value="ECO:0007669"/>
    <property type="project" value="UniProtKB-KW"/>
</dbReference>
<evidence type="ECO:0000256" key="3">
    <source>
        <dbReference type="SAM" id="MobiDB-lite"/>
    </source>
</evidence>
<dbReference type="PANTHER" id="PTHR22663:SF17">
    <property type="entry name" value="RING FINGER PROTEIN NARYA-RELATED"/>
    <property type="match status" value="1"/>
</dbReference>
<feature type="region of interest" description="Disordered" evidence="3">
    <location>
        <begin position="140"/>
        <end position="196"/>
    </location>
</feature>
<keyword evidence="2" id="KW-0863">Zinc-finger</keyword>
<dbReference type="CDD" id="cd16449">
    <property type="entry name" value="RING-HC"/>
    <property type="match status" value="1"/>
</dbReference>
<evidence type="ECO:0000313" key="6">
    <source>
        <dbReference type="Proteomes" id="UP000717585"/>
    </source>
</evidence>
<keyword evidence="2" id="KW-0479">Metal-binding</keyword>
<dbReference type="GO" id="GO:0000795">
    <property type="term" value="C:synaptonemal complex"/>
    <property type="evidence" value="ECO:0007669"/>
    <property type="project" value="InterPro"/>
</dbReference>
<dbReference type="InterPro" id="IPR001841">
    <property type="entry name" value="Znf_RING"/>
</dbReference>
<evidence type="ECO:0000313" key="5">
    <source>
        <dbReference type="EMBL" id="KAG9396579.1"/>
    </source>
</evidence>
<keyword evidence="1" id="KW-0469">Meiosis</keyword>
<dbReference type="PANTHER" id="PTHR22663">
    <property type="entry name" value="RING FINGER PROTEIN NARYA-RELATED"/>
    <property type="match status" value="1"/>
</dbReference>
<keyword evidence="2" id="KW-0862">Zinc</keyword>
<dbReference type="OrthoDB" id="10617227at2759"/>
<gene>
    <name evidence="5" type="ORF">J8273_1588</name>
</gene>
<organism evidence="5 6">
    <name type="scientific">Carpediemonas membranifera</name>
    <dbReference type="NCBI Taxonomy" id="201153"/>
    <lineage>
        <taxon>Eukaryota</taxon>
        <taxon>Metamonada</taxon>
        <taxon>Carpediemonas-like organisms</taxon>
        <taxon>Carpediemonas</taxon>
    </lineage>
</organism>
<dbReference type="Gene3D" id="3.30.40.10">
    <property type="entry name" value="Zinc/RING finger domain, C3HC4 (zinc finger)"/>
    <property type="match status" value="1"/>
</dbReference>
<protein>
    <submittedName>
        <fullName evidence="5">Zinc finger RING-type</fullName>
    </submittedName>
</protein>
<comment type="caution">
    <text evidence="5">The sequence shown here is derived from an EMBL/GenBank/DDBJ whole genome shotgun (WGS) entry which is preliminary data.</text>
</comment>
<dbReference type="AlphaFoldDB" id="A0A8J6E1N3"/>
<reference evidence="5" key="1">
    <citation type="submission" date="2021-05" db="EMBL/GenBank/DDBJ databases">
        <title>A free-living protist that lacks canonical eukaryotic 1 DNA replication and segregation systems.</title>
        <authorList>
            <person name="Salas-Leiva D.E."/>
            <person name="Tromer E.C."/>
            <person name="Curtis B.A."/>
            <person name="Jerlstrom-Hultqvist J."/>
            <person name="Kolisko M."/>
            <person name="Yi Z."/>
            <person name="Salas-Leiva J.S."/>
            <person name="Gallot-Lavallee L."/>
            <person name="Kops G.J.P.L."/>
            <person name="Archibald J.M."/>
            <person name="Simpson A.G.B."/>
            <person name="Roger A.J."/>
        </authorList>
    </citation>
    <scope>NUCLEOTIDE SEQUENCE</scope>
    <source>
        <strain evidence="5">BICM</strain>
    </source>
</reference>
<evidence type="ECO:0000256" key="1">
    <source>
        <dbReference type="ARBA" id="ARBA00023254"/>
    </source>
</evidence>
<accession>A0A8J6E1N3</accession>
<dbReference type="Proteomes" id="UP000717585">
    <property type="component" value="Unassembled WGS sequence"/>
</dbReference>
<feature type="domain" description="RING-type" evidence="4">
    <location>
        <begin position="8"/>
        <end position="49"/>
    </location>
</feature>
<evidence type="ECO:0000259" key="4">
    <source>
        <dbReference type="PROSITE" id="PS50089"/>
    </source>
</evidence>
<keyword evidence="6" id="KW-1185">Reference proteome</keyword>
<feature type="region of interest" description="Disordered" evidence="3">
    <location>
        <begin position="235"/>
        <end position="260"/>
    </location>
</feature>
<dbReference type="GO" id="GO:0007129">
    <property type="term" value="P:homologous chromosome pairing at meiosis"/>
    <property type="evidence" value="ECO:0007669"/>
    <property type="project" value="TreeGrafter"/>
</dbReference>